<dbReference type="Proteomes" id="UP000297910">
    <property type="component" value="Unassembled WGS sequence"/>
</dbReference>
<accession>A0A4Z1FR84</accession>
<name>A0A4Z1FR84_9HELO</name>
<evidence type="ECO:0000256" key="5">
    <source>
        <dbReference type="SAM" id="Phobius"/>
    </source>
</evidence>
<proteinExistence type="predicted"/>
<feature type="transmembrane region" description="Helical" evidence="5">
    <location>
        <begin position="125"/>
        <end position="149"/>
    </location>
</feature>
<comment type="subcellular location">
    <subcellularLocation>
        <location evidence="1">Membrane</location>
        <topology evidence="1">Multi-pass membrane protein</topology>
    </subcellularLocation>
</comment>
<dbReference type="EMBL" id="PQXI01000092">
    <property type="protein sequence ID" value="TGO24913.1"/>
    <property type="molecule type" value="Genomic_DNA"/>
</dbReference>
<gene>
    <name evidence="6" type="ORF">BPAE_0092g00320</name>
</gene>
<dbReference type="GO" id="GO:0005384">
    <property type="term" value="F:manganese ion transmembrane transporter activity"/>
    <property type="evidence" value="ECO:0007669"/>
    <property type="project" value="TreeGrafter"/>
</dbReference>
<dbReference type="GO" id="GO:0030026">
    <property type="term" value="P:intracellular manganese ion homeostasis"/>
    <property type="evidence" value="ECO:0007669"/>
    <property type="project" value="TreeGrafter"/>
</dbReference>
<evidence type="ECO:0000256" key="2">
    <source>
        <dbReference type="ARBA" id="ARBA00022692"/>
    </source>
</evidence>
<protein>
    <submittedName>
        <fullName evidence="6">Uncharacterized protein</fullName>
    </submittedName>
</protein>
<organism evidence="6 7">
    <name type="scientific">Botrytis paeoniae</name>
    <dbReference type="NCBI Taxonomy" id="278948"/>
    <lineage>
        <taxon>Eukaryota</taxon>
        <taxon>Fungi</taxon>
        <taxon>Dikarya</taxon>
        <taxon>Ascomycota</taxon>
        <taxon>Pezizomycotina</taxon>
        <taxon>Leotiomycetes</taxon>
        <taxon>Helotiales</taxon>
        <taxon>Sclerotiniaceae</taxon>
        <taxon>Botrytis</taxon>
    </lineage>
</organism>
<feature type="transmembrane region" description="Helical" evidence="5">
    <location>
        <begin position="20"/>
        <end position="40"/>
    </location>
</feature>
<evidence type="ECO:0000313" key="6">
    <source>
        <dbReference type="EMBL" id="TGO24913.1"/>
    </source>
</evidence>
<evidence type="ECO:0000256" key="3">
    <source>
        <dbReference type="ARBA" id="ARBA00022989"/>
    </source>
</evidence>
<dbReference type="GO" id="GO:0005886">
    <property type="term" value="C:plasma membrane"/>
    <property type="evidence" value="ECO:0007669"/>
    <property type="project" value="TreeGrafter"/>
</dbReference>
<keyword evidence="4 5" id="KW-0472">Membrane</keyword>
<dbReference type="GO" id="GO:0015086">
    <property type="term" value="F:cadmium ion transmembrane transporter activity"/>
    <property type="evidence" value="ECO:0007669"/>
    <property type="project" value="TreeGrafter"/>
</dbReference>
<dbReference type="PANTHER" id="PTHR11706:SF30">
    <property type="entry name" value="TRANSPORTER SMF1_ESP1"/>
    <property type="match status" value="1"/>
</dbReference>
<evidence type="ECO:0000256" key="4">
    <source>
        <dbReference type="ARBA" id="ARBA00023136"/>
    </source>
</evidence>
<dbReference type="AlphaFoldDB" id="A0A4Z1FR84"/>
<keyword evidence="7" id="KW-1185">Reference proteome</keyword>
<dbReference type="GO" id="GO:0034755">
    <property type="term" value="P:iron ion transmembrane transport"/>
    <property type="evidence" value="ECO:0007669"/>
    <property type="project" value="TreeGrafter"/>
</dbReference>
<keyword evidence="2 5" id="KW-0812">Transmembrane</keyword>
<dbReference type="InterPro" id="IPR001046">
    <property type="entry name" value="NRAMP_fam"/>
</dbReference>
<evidence type="ECO:0000313" key="7">
    <source>
        <dbReference type="Proteomes" id="UP000297910"/>
    </source>
</evidence>
<evidence type="ECO:0000256" key="1">
    <source>
        <dbReference type="ARBA" id="ARBA00004141"/>
    </source>
</evidence>
<reference evidence="6 7" key="1">
    <citation type="submission" date="2017-12" db="EMBL/GenBank/DDBJ databases">
        <title>Comparative genomics of Botrytis spp.</title>
        <authorList>
            <person name="Valero-Jimenez C.A."/>
            <person name="Tapia P."/>
            <person name="Veloso J."/>
            <person name="Silva-Moreno E."/>
            <person name="Staats M."/>
            <person name="Valdes J.H."/>
            <person name="Van Kan J.A.L."/>
        </authorList>
    </citation>
    <scope>NUCLEOTIDE SEQUENCE [LARGE SCALE GENOMIC DNA]</scope>
    <source>
        <strain evidence="6 7">Bp0003</strain>
    </source>
</reference>
<dbReference type="PANTHER" id="PTHR11706">
    <property type="entry name" value="SOLUTE CARRIER PROTEIN FAMILY 11 MEMBER"/>
    <property type="match status" value="1"/>
</dbReference>
<sequence>MLFYRPDGSIRRLRSFERFISIFVIAILIMFYIELSFITAPAGQVFKSLLPYKQYSQVRGGKLMPHTIYLGSGLAQARMREFDHKNEKYHEALAAADLSKNNADADLQGICHFFSEIIVQAAETIFAVGLLFSGVSVGFVATMAGQLICEGAMD</sequence>
<comment type="caution">
    <text evidence="6">The sequence shown here is derived from an EMBL/GenBank/DDBJ whole genome shotgun (WGS) entry which is preliminary data.</text>
</comment>
<keyword evidence="3 5" id="KW-1133">Transmembrane helix</keyword>